<proteinExistence type="predicted"/>
<dbReference type="EMBL" id="CAJNOQ010007148">
    <property type="protein sequence ID" value="CAF1159336.1"/>
    <property type="molecule type" value="Genomic_DNA"/>
</dbReference>
<feature type="compositionally biased region" description="Basic and acidic residues" evidence="1">
    <location>
        <begin position="16"/>
        <end position="33"/>
    </location>
</feature>
<evidence type="ECO:0000256" key="1">
    <source>
        <dbReference type="SAM" id="MobiDB-lite"/>
    </source>
</evidence>
<comment type="caution">
    <text evidence="3">The sequence shown here is derived from an EMBL/GenBank/DDBJ whole genome shotgun (WGS) entry which is preliminary data.</text>
</comment>
<dbReference type="AlphaFoldDB" id="A0A814TAY8"/>
<feature type="region of interest" description="Disordered" evidence="1">
    <location>
        <begin position="1"/>
        <end position="44"/>
    </location>
</feature>
<protein>
    <submittedName>
        <fullName evidence="3">Uncharacterized protein</fullName>
    </submittedName>
</protein>
<dbReference type="Proteomes" id="UP000681722">
    <property type="component" value="Unassembled WGS sequence"/>
</dbReference>
<name>A0A814TAY8_9BILA</name>
<evidence type="ECO:0000313" key="2">
    <source>
        <dbReference type="EMBL" id="CAF1079874.1"/>
    </source>
</evidence>
<dbReference type="Proteomes" id="UP000682733">
    <property type="component" value="Unassembled WGS sequence"/>
</dbReference>
<dbReference type="Proteomes" id="UP000663829">
    <property type="component" value="Unassembled WGS sequence"/>
</dbReference>
<gene>
    <name evidence="3" type="ORF">GPM918_LOCUS21595</name>
    <name evidence="2" type="ORF">OVA965_LOCUS18309</name>
    <name evidence="5" type="ORF">SRO942_LOCUS21594</name>
    <name evidence="4" type="ORF">TMI583_LOCUS18321</name>
</gene>
<reference evidence="3" key="1">
    <citation type="submission" date="2021-02" db="EMBL/GenBank/DDBJ databases">
        <authorList>
            <person name="Nowell W R."/>
        </authorList>
    </citation>
    <scope>NUCLEOTIDE SEQUENCE</scope>
</reference>
<sequence length="136" mass="15777">MDSRKRRASNSSDQNDESKKPKSFQENEEKSQEEYPLEAQKGKASTLEELSNEILLGTLDYLSLKDVVHSFVHVHALLSPKVILVGQNPHCEAEWLQLKQGVHYAKLINLAEMFKAYNPRYSNYRLLMVKLQKFIR</sequence>
<evidence type="ECO:0000313" key="5">
    <source>
        <dbReference type="EMBL" id="CAF3922863.1"/>
    </source>
</evidence>
<evidence type="ECO:0000313" key="6">
    <source>
        <dbReference type="Proteomes" id="UP000663829"/>
    </source>
</evidence>
<keyword evidence="6" id="KW-1185">Reference proteome</keyword>
<organism evidence="3 6">
    <name type="scientific">Didymodactylos carnosus</name>
    <dbReference type="NCBI Taxonomy" id="1234261"/>
    <lineage>
        <taxon>Eukaryota</taxon>
        <taxon>Metazoa</taxon>
        <taxon>Spiralia</taxon>
        <taxon>Gnathifera</taxon>
        <taxon>Rotifera</taxon>
        <taxon>Eurotatoria</taxon>
        <taxon>Bdelloidea</taxon>
        <taxon>Philodinida</taxon>
        <taxon>Philodinidae</taxon>
        <taxon>Didymodactylos</taxon>
    </lineage>
</organism>
<dbReference type="Proteomes" id="UP000677228">
    <property type="component" value="Unassembled WGS sequence"/>
</dbReference>
<dbReference type="EMBL" id="CAJOBC010007149">
    <property type="protein sequence ID" value="CAF3922863.1"/>
    <property type="molecule type" value="Genomic_DNA"/>
</dbReference>
<dbReference type="EMBL" id="CAJOBA010009069">
    <property type="protein sequence ID" value="CAF3843082.1"/>
    <property type="molecule type" value="Genomic_DNA"/>
</dbReference>
<evidence type="ECO:0000313" key="3">
    <source>
        <dbReference type="EMBL" id="CAF1159336.1"/>
    </source>
</evidence>
<dbReference type="EMBL" id="CAJNOK010009055">
    <property type="protein sequence ID" value="CAF1079874.1"/>
    <property type="molecule type" value="Genomic_DNA"/>
</dbReference>
<dbReference type="OrthoDB" id="8191639at2759"/>
<accession>A0A814TAY8</accession>
<evidence type="ECO:0000313" key="4">
    <source>
        <dbReference type="EMBL" id="CAF3843082.1"/>
    </source>
</evidence>